<comment type="caution">
    <text evidence="2">The sequence shown here is derived from an EMBL/GenBank/DDBJ whole genome shotgun (WGS) entry which is preliminary data.</text>
</comment>
<keyword evidence="1" id="KW-1133">Transmembrane helix</keyword>
<evidence type="ECO:0000313" key="2">
    <source>
        <dbReference type="EMBL" id="MBU3076567.1"/>
    </source>
</evidence>
<keyword evidence="1" id="KW-0812">Transmembrane</keyword>
<organism evidence="2 3">
    <name type="scientific">Sphingomonas quercus</name>
    <dbReference type="NCBI Taxonomy" id="2842451"/>
    <lineage>
        <taxon>Bacteria</taxon>
        <taxon>Pseudomonadati</taxon>
        <taxon>Pseudomonadota</taxon>
        <taxon>Alphaproteobacteria</taxon>
        <taxon>Sphingomonadales</taxon>
        <taxon>Sphingomonadaceae</taxon>
        <taxon>Sphingomonas</taxon>
    </lineage>
</organism>
<name>A0ABS6BG59_9SPHN</name>
<protein>
    <submittedName>
        <fullName evidence="2">Uncharacterized protein</fullName>
    </submittedName>
</protein>
<evidence type="ECO:0000313" key="3">
    <source>
        <dbReference type="Proteomes" id="UP000776276"/>
    </source>
</evidence>
<accession>A0ABS6BG59</accession>
<keyword evidence="3" id="KW-1185">Reference proteome</keyword>
<sequence>MQVWVLVAAAALAAAGGCGLAERRRGRRDGMDRVGWVPWSGLTVLALFVFAGAVALGMHG</sequence>
<keyword evidence="1" id="KW-0472">Membrane</keyword>
<dbReference type="EMBL" id="JAHKRT010000001">
    <property type="protein sequence ID" value="MBU3076567.1"/>
    <property type="molecule type" value="Genomic_DNA"/>
</dbReference>
<evidence type="ECO:0000256" key="1">
    <source>
        <dbReference type="SAM" id="Phobius"/>
    </source>
</evidence>
<dbReference type="RefSeq" id="WP_216318977.1">
    <property type="nucleotide sequence ID" value="NZ_JAHKRT010000001.1"/>
</dbReference>
<gene>
    <name evidence="2" type="ORF">KOF26_01705</name>
</gene>
<feature type="transmembrane region" description="Helical" evidence="1">
    <location>
        <begin position="37"/>
        <end position="58"/>
    </location>
</feature>
<reference evidence="2 3" key="1">
    <citation type="submission" date="2021-06" db="EMBL/GenBank/DDBJ databases">
        <title>Sphingomonas sp. XMGL2, whole genome shotgun sequencing project.</title>
        <authorList>
            <person name="Zhao G."/>
            <person name="Shen L."/>
        </authorList>
    </citation>
    <scope>NUCLEOTIDE SEQUENCE [LARGE SCALE GENOMIC DNA]</scope>
    <source>
        <strain evidence="2 3">XMGL2</strain>
    </source>
</reference>
<proteinExistence type="predicted"/>
<dbReference type="Proteomes" id="UP000776276">
    <property type="component" value="Unassembled WGS sequence"/>
</dbReference>